<evidence type="ECO:0000313" key="5">
    <source>
        <dbReference type="Proteomes" id="UP000250266"/>
    </source>
</evidence>
<dbReference type="Pfam" id="PF00024">
    <property type="entry name" value="PAN_1"/>
    <property type="match status" value="2"/>
</dbReference>
<dbReference type="Proteomes" id="UP000250266">
    <property type="component" value="Unassembled WGS sequence"/>
</dbReference>
<feature type="compositionally biased region" description="Acidic residues" evidence="1">
    <location>
        <begin position="327"/>
        <end position="338"/>
    </location>
</feature>
<proteinExistence type="predicted"/>
<protein>
    <recommendedName>
        <fullName evidence="3">Apple domain-containing protein</fullName>
    </recommendedName>
</protein>
<dbReference type="SUPFAM" id="SSF57414">
    <property type="entry name" value="Hairpin loop containing domain-like"/>
    <property type="match status" value="1"/>
</dbReference>
<feature type="compositionally biased region" description="Basic residues" evidence="1">
    <location>
        <begin position="417"/>
        <end position="432"/>
    </location>
</feature>
<feature type="region of interest" description="Disordered" evidence="1">
    <location>
        <begin position="447"/>
        <end position="517"/>
    </location>
</feature>
<feature type="compositionally biased region" description="Basic and acidic residues" evidence="1">
    <location>
        <begin position="488"/>
        <end position="517"/>
    </location>
</feature>
<feature type="compositionally biased region" description="Acidic residues" evidence="1">
    <location>
        <begin position="398"/>
        <end position="413"/>
    </location>
</feature>
<dbReference type="PROSITE" id="PS50948">
    <property type="entry name" value="PAN"/>
    <property type="match status" value="1"/>
</dbReference>
<dbReference type="AlphaFoldDB" id="A0A8E2JAT7"/>
<keyword evidence="2" id="KW-0732">Signal</keyword>
<evidence type="ECO:0000313" key="4">
    <source>
        <dbReference type="EMBL" id="OCK75678.1"/>
    </source>
</evidence>
<organism evidence="4 5">
    <name type="scientific">Lepidopterella palustris CBS 459.81</name>
    <dbReference type="NCBI Taxonomy" id="1314670"/>
    <lineage>
        <taxon>Eukaryota</taxon>
        <taxon>Fungi</taxon>
        <taxon>Dikarya</taxon>
        <taxon>Ascomycota</taxon>
        <taxon>Pezizomycotina</taxon>
        <taxon>Dothideomycetes</taxon>
        <taxon>Pleosporomycetidae</taxon>
        <taxon>Mytilinidiales</taxon>
        <taxon>Argynnaceae</taxon>
        <taxon>Lepidopterella</taxon>
    </lineage>
</organism>
<reference evidence="4 5" key="1">
    <citation type="journal article" date="2016" name="Nat. Commun.">
        <title>Ectomycorrhizal ecology is imprinted in the genome of the dominant symbiotic fungus Cenococcum geophilum.</title>
        <authorList>
            <consortium name="DOE Joint Genome Institute"/>
            <person name="Peter M."/>
            <person name="Kohler A."/>
            <person name="Ohm R.A."/>
            <person name="Kuo A."/>
            <person name="Krutzmann J."/>
            <person name="Morin E."/>
            <person name="Arend M."/>
            <person name="Barry K.W."/>
            <person name="Binder M."/>
            <person name="Choi C."/>
            <person name="Clum A."/>
            <person name="Copeland A."/>
            <person name="Grisel N."/>
            <person name="Haridas S."/>
            <person name="Kipfer T."/>
            <person name="LaButti K."/>
            <person name="Lindquist E."/>
            <person name="Lipzen A."/>
            <person name="Maire R."/>
            <person name="Meier B."/>
            <person name="Mihaltcheva S."/>
            <person name="Molinier V."/>
            <person name="Murat C."/>
            <person name="Poggeler S."/>
            <person name="Quandt C.A."/>
            <person name="Sperisen C."/>
            <person name="Tritt A."/>
            <person name="Tisserant E."/>
            <person name="Crous P.W."/>
            <person name="Henrissat B."/>
            <person name="Nehls U."/>
            <person name="Egli S."/>
            <person name="Spatafora J.W."/>
            <person name="Grigoriev I.V."/>
            <person name="Martin F.M."/>
        </authorList>
    </citation>
    <scope>NUCLEOTIDE SEQUENCE [LARGE SCALE GENOMIC DNA]</scope>
    <source>
        <strain evidence="4 5">CBS 459.81</strain>
    </source>
</reference>
<feature type="compositionally biased region" description="Basic and acidic residues" evidence="1">
    <location>
        <begin position="317"/>
        <end position="326"/>
    </location>
</feature>
<name>A0A8E2JAT7_9PEZI</name>
<keyword evidence="5" id="KW-1185">Reference proteome</keyword>
<feature type="chain" id="PRO_5034132296" description="Apple domain-containing protein" evidence="2">
    <location>
        <begin position="16"/>
        <end position="517"/>
    </location>
</feature>
<dbReference type="EMBL" id="KV745287">
    <property type="protein sequence ID" value="OCK75678.1"/>
    <property type="molecule type" value="Genomic_DNA"/>
</dbReference>
<feature type="region of interest" description="Disordered" evidence="1">
    <location>
        <begin position="294"/>
        <end position="432"/>
    </location>
</feature>
<evidence type="ECO:0000256" key="1">
    <source>
        <dbReference type="SAM" id="MobiDB-lite"/>
    </source>
</evidence>
<dbReference type="InterPro" id="IPR003609">
    <property type="entry name" value="Pan_app"/>
</dbReference>
<feature type="compositionally biased region" description="Basic residues" evidence="1">
    <location>
        <begin position="458"/>
        <end position="472"/>
    </location>
</feature>
<feature type="compositionally biased region" description="Basic and acidic residues" evidence="1">
    <location>
        <begin position="375"/>
        <end position="384"/>
    </location>
</feature>
<feature type="compositionally biased region" description="Basic and acidic residues" evidence="1">
    <location>
        <begin position="294"/>
        <end position="308"/>
    </location>
</feature>
<evidence type="ECO:0000256" key="2">
    <source>
        <dbReference type="SAM" id="SignalP"/>
    </source>
</evidence>
<feature type="signal peptide" evidence="2">
    <location>
        <begin position="1"/>
        <end position="15"/>
    </location>
</feature>
<feature type="compositionally biased region" description="Basic residues" evidence="1">
    <location>
        <begin position="343"/>
        <end position="352"/>
    </location>
</feature>
<dbReference type="Gene3D" id="3.50.4.10">
    <property type="entry name" value="Hepatocyte Growth Factor"/>
    <property type="match status" value="1"/>
</dbReference>
<feature type="domain" description="Apple" evidence="3">
    <location>
        <begin position="201"/>
        <end position="281"/>
    </location>
</feature>
<evidence type="ECO:0000259" key="3">
    <source>
        <dbReference type="PROSITE" id="PS50948"/>
    </source>
</evidence>
<dbReference type="OrthoDB" id="3896825at2759"/>
<accession>A0A8E2JAT7</accession>
<gene>
    <name evidence="4" type="ORF">K432DRAFT_386018</name>
</gene>
<feature type="non-terminal residue" evidence="4">
    <location>
        <position position="517"/>
    </location>
</feature>
<sequence>MHFKTIALFLSAANALPPNDGRHDLPDSAAVIEALNNPDVYEQLSRHHRSTLQTPFDAKNVFLEENRRSRGTCGARPACPAFEGERRRINGRSYNLYCHNAPWGSYFWLPKSKSLEECEQHCHSNEYECNGLTFYPSTGACSIIHSRDSAPYIWDNGYQKIGAIPADSNISLGPGELCPLPGSDNQVWELSKGKYEFKLSCHNQFNVQPQNRKQVGPVRDVEECAERCSREDSCNAFHYYQPTYPGGRTDGQRNCELITENIKDGDWVPIHKPNQYLAGLMVDSFNCGDVGWNRDEKGDRERERNEERRRRHRNDRNRRNGDRNDRDEDEEDDDDDIDEERRSRRHRHHNRNGRSDYELDSDDDDEQCHRRRRDGRCDDNDHNRRNGRNGRNGRDQDRDDDDENDDDDDVDEESQNRRRRRRHRNDRNRNRSRNGRYEELDLEDYNEDNDDVDEESRNRRRRHRNDRNRKDRNHNGRYEAMDNDENDENCRHRDRNGRCEDREGRHGRNDRDDRNDR</sequence>